<protein>
    <submittedName>
        <fullName evidence="2">Uncharacterized protein</fullName>
    </submittedName>
</protein>
<keyword evidence="1" id="KW-0175">Coiled coil</keyword>
<dbReference type="Proteomes" id="UP001321445">
    <property type="component" value="Chromosome"/>
</dbReference>
<name>A0ABN6WXD8_9BACT</name>
<evidence type="ECO:0000313" key="2">
    <source>
        <dbReference type="EMBL" id="BDY13708.1"/>
    </source>
</evidence>
<evidence type="ECO:0000256" key="1">
    <source>
        <dbReference type="SAM" id="Coils"/>
    </source>
</evidence>
<accession>A0ABN6WXD8</accession>
<keyword evidence="3" id="KW-1185">Reference proteome</keyword>
<sequence>MAKCEELKELLEIEVIPDIEEVIDALFEQIAEAKKADDATKEEYAQLQELRAAFLELLHDLEAADVSEEECAEIFSELEEMIEVSQEDESV</sequence>
<dbReference type="Pfam" id="PF14591">
    <property type="entry name" value="AF0941-like"/>
    <property type="match status" value="1"/>
</dbReference>
<proteinExistence type="predicted"/>
<evidence type="ECO:0000313" key="3">
    <source>
        <dbReference type="Proteomes" id="UP001321445"/>
    </source>
</evidence>
<dbReference type="InterPro" id="IPR013502">
    <property type="entry name" value="Uncharacterised_AF0941"/>
</dbReference>
<gene>
    <name evidence="2" type="ORF">HCR_20200</name>
</gene>
<dbReference type="EMBL" id="AP027370">
    <property type="protein sequence ID" value="BDY13708.1"/>
    <property type="molecule type" value="Genomic_DNA"/>
</dbReference>
<reference evidence="2 3" key="1">
    <citation type="submission" date="2023-03" db="EMBL/GenBank/DDBJ databases">
        <title>Description of Hydrogenimonas sp. ISO32.</title>
        <authorList>
            <person name="Mino S."/>
            <person name="Fukazawa S."/>
            <person name="Sawabe T."/>
        </authorList>
    </citation>
    <scope>NUCLEOTIDE SEQUENCE [LARGE SCALE GENOMIC DNA]</scope>
    <source>
        <strain evidence="2 3">ISO32</strain>
    </source>
</reference>
<dbReference type="RefSeq" id="WP_286336652.1">
    <property type="nucleotide sequence ID" value="NZ_AP027370.1"/>
</dbReference>
<feature type="coiled-coil region" evidence="1">
    <location>
        <begin position="23"/>
        <end position="64"/>
    </location>
</feature>
<organism evidence="2 3">
    <name type="scientific">Hydrogenimonas cancrithermarum</name>
    <dbReference type="NCBI Taxonomy" id="2993563"/>
    <lineage>
        <taxon>Bacteria</taxon>
        <taxon>Pseudomonadati</taxon>
        <taxon>Campylobacterota</taxon>
        <taxon>Epsilonproteobacteria</taxon>
        <taxon>Campylobacterales</taxon>
        <taxon>Hydrogenimonadaceae</taxon>
        <taxon>Hydrogenimonas</taxon>
    </lineage>
</organism>